<evidence type="ECO:0008006" key="3">
    <source>
        <dbReference type="Google" id="ProtNLM"/>
    </source>
</evidence>
<evidence type="ECO:0000313" key="1">
    <source>
        <dbReference type="EMBL" id="EHO09013.1"/>
    </source>
</evidence>
<accession>A0AAV3F112</accession>
<protein>
    <recommendedName>
        <fullName evidence="3">Two component regulator three Y domain-containing protein</fullName>
    </recommendedName>
</protein>
<dbReference type="Gene3D" id="2.130.10.10">
    <property type="entry name" value="YVTN repeat-like/Quinoprotein amine dehydrogenase"/>
    <property type="match status" value="2"/>
</dbReference>
<sequence length="486" mass="56147">MKKILLFSLLLIGINTYGQYLYPVKVENCKIDRFCLDCGDTLAGYDQKAFTKLEQELNKELDLNKLNGRIGFQVLVAPNKTGCVISHTDESNSTVTKKIIKKLNKFKKWTPSITDGKIEIKTSINVVFEIQNNTISGKIVRVDFTEFEKKYDQPTAPKILNKTYQYKNENLANYTISIWDTKNSNLLDNDIMGVAVDNSGLVWLISNFELLTFNGQEFKEIQYSDPFNDNESGYSQILIDEDNIVWLYGNEQIYSIQEHKWQKHNTGLSKETYVITMSNNPVSKEIFVSSPEGVAIYKNQKWNFINQKKIKELPSTNIYLTQRDSNNRLWIGTSSGTIIMDKHNKPIPSDSFPAIIKKKTITNINEDKKGNLFLSLYDFETKKKEEIYTDFIIYHTNGSYTKYTLENSGITTNKDLTKTLYDKEDDILWIATFNAGLIRYDLKKNTWENYHSKNSMLPTSKITDMAFDKNYNLYLATDQGLVKLEK</sequence>
<dbReference type="Proteomes" id="UP000004834">
    <property type="component" value="Unassembled WGS sequence"/>
</dbReference>
<dbReference type="EMBL" id="AGEE01000034">
    <property type="protein sequence ID" value="EHO09013.1"/>
    <property type="molecule type" value="Genomic_DNA"/>
</dbReference>
<feature type="non-terminal residue" evidence="1">
    <location>
        <position position="486"/>
    </location>
</feature>
<name>A0AAV3F112_9FLAO</name>
<comment type="caution">
    <text evidence="1">The sequence shown here is derived from an EMBL/GenBank/DDBJ whole genome shotgun (WGS) entry which is preliminary data.</text>
</comment>
<dbReference type="InterPro" id="IPR015943">
    <property type="entry name" value="WD40/YVTN_repeat-like_dom_sf"/>
</dbReference>
<evidence type="ECO:0000313" key="2">
    <source>
        <dbReference type="Proteomes" id="UP000004834"/>
    </source>
</evidence>
<dbReference type="RefSeq" id="WP_006264129.1">
    <property type="nucleotide sequence ID" value="NZ_JH590838.1"/>
</dbReference>
<reference evidence="1 2" key="1">
    <citation type="submission" date="2011-11" db="EMBL/GenBank/DDBJ databases">
        <title>The Genome Sequence of Myroides odoratimimus CIP 101113.</title>
        <authorList>
            <person name="Earl A."/>
            <person name="Ward D."/>
            <person name="Feldgarden M."/>
            <person name="Gevers D."/>
            <person name="Huys G."/>
            <person name="Young S.K."/>
            <person name="Zeng Q."/>
            <person name="Gargeya S."/>
            <person name="Fitzgerald M."/>
            <person name="Haas B."/>
            <person name="Abouelleil A."/>
            <person name="Alvarado L."/>
            <person name="Arachchi H.M."/>
            <person name="Berlin A."/>
            <person name="Brown A."/>
            <person name="Chapman S.B."/>
            <person name="Chen Z."/>
            <person name="Dunbar C."/>
            <person name="Freedman E."/>
            <person name="Gearin G."/>
            <person name="Goldberg J."/>
            <person name="Griggs A."/>
            <person name="Gujja S."/>
            <person name="Heiman D."/>
            <person name="Howarth C."/>
            <person name="Larson L."/>
            <person name="Lui A."/>
            <person name="MacDonald P.J.P."/>
            <person name="Montmayeur A."/>
            <person name="Murphy C."/>
            <person name="Neiman D."/>
            <person name="Pearson M."/>
            <person name="Priest M."/>
            <person name="Roberts A."/>
            <person name="Saif S."/>
            <person name="Shea T."/>
            <person name="Shenoy N."/>
            <person name="Sisk P."/>
            <person name="Stolte C."/>
            <person name="Sykes S."/>
            <person name="Wortman J."/>
            <person name="Nusbaum C."/>
            <person name="Birren B."/>
        </authorList>
    </citation>
    <scope>NUCLEOTIDE SEQUENCE [LARGE SCALE GENOMIC DNA]</scope>
    <source>
        <strain evidence="1 2">CIP 101113</strain>
    </source>
</reference>
<dbReference type="SUPFAM" id="SSF50998">
    <property type="entry name" value="Quinoprotein alcohol dehydrogenase-like"/>
    <property type="match status" value="1"/>
</dbReference>
<dbReference type="Pfam" id="PF07494">
    <property type="entry name" value="Reg_prop"/>
    <property type="match status" value="1"/>
</dbReference>
<organism evidence="1 2">
    <name type="scientific">Myroides odoratimimus CIP 101113</name>
    <dbReference type="NCBI Taxonomy" id="883154"/>
    <lineage>
        <taxon>Bacteria</taxon>
        <taxon>Pseudomonadati</taxon>
        <taxon>Bacteroidota</taxon>
        <taxon>Flavobacteriia</taxon>
        <taxon>Flavobacteriales</taxon>
        <taxon>Flavobacteriaceae</taxon>
        <taxon>Myroides</taxon>
    </lineage>
</organism>
<dbReference type="AlphaFoldDB" id="A0AAV3F112"/>
<dbReference type="InterPro" id="IPR011110">
    <property type="entry name" value="Reg_prop"/>
</dbReference>
<proteinExistence type="predicted"/>
<gene>
    <name evidence="1" type="ORF">HMPREF9715_02568</name>
</gene>
<dbReference type="InterPro" id="IPR011047">
    <property type="entry name" value="Quinoprotein_ADH-like_sf"/>
</dbReference>